<protein>
    <recommendedName>
        <fullName evidence="1">Glycosyl hydrolase family 13 catalytic domain-containing protein</fullName>
    </recommendedName>
</protein>
<dbReference type="Pfam" id="PF00128">
    <property type="entry name" value="Alpha-amylase"/>
    <property type="match status" value="1"/>
</dbReference>
<name>X0YDQ9_9ZZZZ</name>
<proteinExistence type="predicted"/>
<dbReference type="Gene3D" id="3.20.20.80">
    <property type="entry name" value="Glycosidases"/>
    <property type="match status" value="1"/>
</dbReference>
<evidence type="ECO:0000259" key="1">
    <source>
        <dbReference type="Pfam" id="PF00128"/>
    </source>
</evidence>
<dbReference type="InterPro" id="IPR017853">
    <property type="entry name" value="GH"/>
</dbReference>
<dbReference type="PANTHER" id="PTHR43002">
    <property type="entry name" value="GLYCOGEN DEBRANCHING ENZYME"/>
    <property type="match status" value="1"/>
</dbReference>
<sequence length="115" mass="13056">AMKSVVADPHSYDWEGDLPLKRPFARTVIYEMHVKGFTNHPSSGVKPNKRGTYAGVIERIPYLRDLGITAVELLPVFQFDETEAPQGLTNYWGYNPVSFFAPCCKYLPATRGKYR</sequence>
<accession>X0YDQ9</accession>
<dbReference type="InterPro" id="IPR006047">
    <property type="entry name" value="GH13_cat_dom"/>
</dbReference>
<feature type="non-terminal residue" evidence="2">
    <location>
        <position position="1"/>
    </location>
</feature>
<dbReference type="GO" id="GO:0005975">
    <property type="term" value="P:carbohydrate metabolic process"/>
    <property type="evidence" value="ECO:0007669"/>
    <property type="project" value="InterPro"/>
</dbReference>
<reference evidence="2" key="1">
    <citation type="journal article" date="2014" name="Front. Microbiol.">
        <title>High frequency of phylogenetically diverse reductive dehalogenase-homologous genes in deep subseafloor sedimentary metagenomes.</title>
        <authorList>
            <person name="Kawai M."/>
            <person name="Futagami T."/>
            <person name="Toyoda A."/>
            <person name="Takaki Y."/>
            <person name="Nishi S."/>
            <person name="Hori S."/>
            <person name="Arai W."/>
            <person name="Tsubouchi T."/>
            <person name="Morono Y."/>
            <person name="Uchiyama I."/>
            <person name="Ito T."/>
            <person name="Fujiyama A."/>
            <person name="Inagaki F."/>
            <person name="Takami H."/>
        </authorList>
    </citation>
    <scope>NUCLEOTIDE SEQUENCE</scope>
    <source>
        <strain evidence="2">Expedition CK06-06</strain>
    </source>
</reference>
<gene>
    <name evidence="2" type="ORF">S01H4_13104</name>
</gene>
<dbReference type="AlphaFoldDB" id="X0YDQ9"/>
<dbReference type="SUPFAM" id="SSF51445">
    <property type="entry name" value="(Trans)glycosidases"/>
    <property type="match status" value="1"/>
</dbReference>
<feature type="domain" description="Glycosyl hydrolase family 13 catalytic" evidence="1">
    <location>
        <begin position="47"/>
        <end position="83"/>
    </location>
</feature>
<comment type="caution">
    <text evidence="2">The sequence shown here is derived from an EMBL/GenBank/DDBJ whole genome shotgun (WGS) entry which is preliminary data.</text>
</comment>
<organism evidence="2">
    <name type="scientific">marine sediment metagenome</name>
    <dbReference type="NCBI Taxonomy" id="412755"/>
    <lineage>
        <taxon>unclassified sequences</taxon>
        <taxon>metagenomes</taxon>
        <taxon>ecological metagenomes</taxon>
    </lineage>
</organism>
<evidence type="ECO:0000313" key="2">
    <source>
        <dbReference type="EMBL" id="GAG54014.1"/>
    </source>
</evidence>
<dbReference type="EMBL" id="BART01005782">
    <property type="protein sequence ID" value="GAG54014.1"/>
    <property type="molecule type" value="Genomic_DNA"/>
</dbReference>